<gene>
    <name evidence="2" type="ORF">D9613_009344</name>
</gene>
<dbReference type="Proteomes" id="UP000521872">
    <property type="component" value="Unassembled WGS sequence"/>
</dbReference>
<organism evidence="2 3">
    <name type="scientific">Agrocybe pediades</name>
    <dbReference type="NCBI Taxonomy" id="84607"/>
    <lineage>
        <taxon>Eukaryota</taxon>
        <taxon>Fungi</taxon>
        <taxon>Dikarya</taxon>
        <taxon>Basidiomycota</taxon>
        <taxon>Agaricomycotina</taxon>
        <taxon>Agaricomycetes</taxon>
        <taxon>Agaricomycetidae</taxon>
        <taxon>Agaricales</taxon>
        <taxon>Agaricineae</taxon>
        <taxon>Strophariaceae</taxon>
        <taxon>Agrocybe</taxon>
    </lineage>
</organism>
<proteinExistence type="predicted"/>
<sequence>MSESVETPASQPSKADLIKQIKSRLDSVIPQFDILRPQEFCNDEAYLDGLSTDNIEFIAKVSALEPVVLHAGLLSQRSEKELMKSVRTKSAADLELSLILGSLAIKTMHKEDPNRGIIVSMFGRALRWKWQLNNKENAKQLDDAIYYFQKTVEIEPEDEANRALHFDDLGCALWERYTRKHDNDDFQSSKEAFENAVNIPHSGKPMFLSNLGKLYKDKALFSPNEKDELLKKSITVHLEAINCVASGFLGSIRSLHRNLAVSYLELHPVEDVGTELDTAVEEGVITSGQAWMFRYELAAMLTDRFRKSGLQAEADMSISLLRKALPEATDQVIVKSALADVLEQKGLSIGSPDMVAEALEFSQQALNVLSEYNADFFRVSLNTGILLARQYLHTGDAEYIEKAVTVTRRALASPFIGHHKWKFEQILGIQLGYRYQATENASDLDEGITLLKGTIDTAVTGLTSFDRGTSLNHYGRSLHERYKLSRKPQDLDLAIESLKASIVEFGPEESSITDVYNDLGNTSSSLFETTGKVEDIHEVVEYYKKALSSAEKFPLMVRSKPMYYFGLGNAFFSRFQTWDQAADLNQSIVFYEEAVKNTHPGDMRQFSRVGSLCWTLLHRCRVTNDRKSLVAAQKTLQETLEGPPIPNAQHISFLQNILGMSYLIEYDRSDNDVSFFDKAAECFYAAAHSGSTIAKEIYPPTINLLKTSIGKYSKTRNPVDFAKVVEQFGKLQQIVLLENASIREMHGLTNILADLAVQIYDIQNIPQFGMVALRIFTVVAAEQAAFPEIRLFAFMQCSRLAYELTQSADVARRCLVKALEILPEAILIGPNRSDQLRSAKRLSVLPRFLLSFSIAAGDNPADTLVLYEQSRSILWNRLIDSKTDLSRLREVDGELAKKFEQIRINLSRASSQAVVTGTSIDDRVKHHVLNNEYRETLRLIRATKGFERFLLLDEAKDLIPHAANGPIIILNSTKYRGDALIVTPEGVINVPLPHFIQDTAIEKSVQVILASRQAGINPQRAFTMFQEVMIWLWDVVASPIFEKLGFLGRKSDDDLLPRVWWVSSTWFAHLPIHAAGDHAKAMQTGEACTVMDRVVSSYIPTLRALDFVRQSASKFAASKTGSGSVLLVKMPTTPDDVDLPGASQEIESVAESLNPNLDIKVLNRPKRQEVVSALQKASMAHIACHGTAEQDDPSLSKIKFQDWKTNPFDVRFLLRNSAFKNLELVYLSACETAVSQTSMDESIHLSSAFQMVGIPYIIASAWKIEDSVSNQLARDFYTALTASAEGETLDCIESARALHSAMHKARKSGVNVLFWGALIHSGA</sequence>
<dbReference type="InterPro" id="IPR024983">
    <property type="entry name" value="CHAT_dom"/>
</dbReference>
<name>A0A8H4VVT0_9AGAR</name>
<dbReference type="EMBL" id="JAACJL010000002">
    <property type="protein sequence ID" value="KAF4622170.1"/>
    <property type="molecule type" value="Genomic_DNA"/>
</dbReference>
<reference evidence="2 3" key="1">
    <citation type="submission" date="2019-12" db="EMBL/GenBank/DDBJ databases">
        <authorList>
            <person name="Floudas D."/>
            <person name="Bentzer J."/>
            <person name="Ahren D."/>
            <person name="Johansson T."/>
            <person name="Persson P."/>
            <person name="Tunlid A."/>
        </authorList>
    </citation>
    <scope>NUCLEOTIDE SEQUENCE [LARGE SCALE GENOMIC DNA]</scope>
    <source>
        <strain evidence="2 3">CBS 102.39</strain>
    </source>
</reference>
<protein>
    <recommendedName>
        <fullName evidence="1">CHAT domain-containing protein</fullName>
    </recommendedName>
</protein>
<evidence type="ECO:0000313" key="3">
    <source>
        <dbReference type="Proteomes" id="UP000521872"/>
    </source>
</evidence>
<dbReference type="Pfam" id="PF12770">
    <property type="entry name" value="CHAT"/>
    <property type="match status" value="1"/>
</dbReference>
<dbReference type="Gene3D" id="1.25.40.10">
    <property type="entry name" value="Tetratricopeptide repeat domain"/>
    <property type="match status" value="2"/>
</dbReference>
<dbReference type="InterPro" id="IPR011990">
    <property type="entry name" value="TPR-like_helical_dom_sf"/>
</dbReference>
<keyword evidence="3" id="KW-1185">Reference proteome</keyword>
<evidence type="ECO:0000259" key="1">
    <source>
        <dbReference type="Pfam" id="PF12770"/>
    </source>
</evidence>
<dbReference type="PANTHER" id="PTHR10098">
    <property type="entry name" value="RAPSYN-RELATED"/>
    <property type="match status" value="1"/>
</dbReference>
<evidence type="ECO:0000313" key="2">
    <source>
        <dbReference type="EMBL" id="KAF4622170.1"/>
    </source>
</evidence>
<dbReference type="PANTHER" id="PTHR10098:SF108">
    <property type="entry name" value="TETRATRICOPEPTIDE REPEAT PROTEIN 28"/>
    <property type="match status" value="1"/>
</dbReference>
<comment type="caution">
    <text evidence="2">The sequence shown here is derived from an EMBL/GenBank/DDBJ whole genome shotgun (WGS) entry which is preliminary data.</text>
</comment>
<accession>A0A8H4VVT0</accession>
<feature type="domain" description="CHAT" evidence="1">
    <location>
        <begin position="1028"/>
        <end position="1322"/>
    </location>
</feature>